<organism evidence="5">
    <name type="scientific">Spathaspora passalidarum (strain NRRL Y-27907 / 11-Y1)</name>
    <dbReference type="NCBI Taxonomy" id="619300"/>
    <lineage>
        <taxon>Eukaryota</taxon>
        <taxon>Fungi</taxon>
        <taxon>Dikarya</taxon>
        <taxon>Ascomycota</taxon>
        <taxon>Saccharomycotina</taxon>
        <taxon>Pichiomycetes</taxon>
        <taxon>Debaryomycetaceae</taxon>
        <taxon>Spathaspora</taxon>
    </lineage>
</organism>
<evidence type="ECO:0000313" key="4">
    <source>
        <dbReference type="EMBL" id="EGW35798.1"/>
    </source>
</evidence>
<dbReference type="GeneID" id="18872716"/>
<dbReference type="RefSeq" id="XP_007373210.1">
    <property type="nucleotide sequence ID" value="XM_007373148.1"/>
</dbReference>
<feature type="domain" description="Something about silencing protein 4" evidence="3">
    <location>
        <begin position="1"/>
        <end position="84"/>
    </location>
</feature>
<dbReference type="InParanoid" id="G3AEW8"/>
<dbReference type="GO" id="GO:0004402">
    <property type="term" value="F:histone acetyltransferase activity"/>
    <property type="evidence" value="ECO:0007669"/>
    <property type="project" value="TreeGrafter"/>
</dbReference>
<name>G3AEW8_SPAPN</name>
<dbReference type="Pfam" id="PF15460">
    <property type="entry name" value="SAS4"/>
    <property type="match status" value="1"/>
</dbReference>
<dbReference type="STRING" id="619300.G3AEW8"/>
<dbReference type="eggNOG" id="ENOG502RYH0">
    <property type="taxonomic scope" value="Eukaryota"/>
</dbReference>
<accession>G3AEW8</accession>
<reference evidence="4 5" key="1">
    <citation type="journal article" date="2011" name="Proc. Natl. Acad. Sci. U.S.A.">
        <title>Comparative genomics of xylose-fermenting fungi for enhanced biofuel production.</title>
        <authorList>
            <person name="Wohlbach D.J."/>
            <person name="Kuo A."/>
            <person name="Sato T.K."/>
            <person name="Potts K.M."/>
            <person name="Salamov A.A."/>
            <person name="LaButti K.M."/>
            <person name="Sun H."/>
            <person name="Clum A."/>
            <person name="Pangilinan J.L."/>
            <person name="Lindquist E.A."/>
            <person name="Lucas S."/>
            <person name="Lapidus A."/>
            <person name="Jin M."/>
            <person name="Gunawan C."/>
            <person name="Balan V."/>
            <person name="Dale B.E."/>
            <person name="Jeffries T.W."/>
            <person name="Zinkel R."/>
            <person name="Barry K.W."/>
            <person name="Grigoriev I.V."/>
            <person name="Gasch A.P."/>
        </authorList>
    </citation>
    <scope>NUCLEOTIDE SEQUENCE [LARGE SCALE GENOMIC DNA]</scope>
    <source>
        <strain evidence="5">NRRL Y-27907 / 11-Y1</strain>
    </source>
</reference>
<dbReference type="EMBL" id="GL996499">
    <property type="protein sequence ID" value="EGW35798.1"/>
    <property type="molecule type" value="Genomic_DNA"/>
</dbReference>
<feature type="compositionally biased region" description="Polar residues" evidence="2">
    <location>
        <begin position="176"/>
        <end position="185"/>
    </location>
</feature>
<evidence type="ECO:0000256" key="1">
    <source>
        <dbReference type="SAM" id="Coils"/>
    </source>
</evidence>
<feature type="region of interest" description="Disordered" evidence="2">
    <location>
        <begin position="200"/>
        <end position="230"/>
    </location>
</feature>
<dbReference type="AlphaFoldDB" id="G3AEW8"/>
<gene>
    <name evidence="4" type="ORF">SPAPADRAFT_59005</name>
</gene>
<dbReference type="OMA" id="LCINTSE"/>
<dbReference type="HOGENOM" id="CLU_066663_0_0_1"/>
<feature type="coiled-coil region" evidence="1">
    <location>
        <begin position="51"/>
        <end position="99"/>
    </location>
</feature>
<keyword evidence="1" id="KW-0175">Coiled coil</keyword>
<proteinExistence type="predicted"/>
<keyword evidence="5" id="KW-1185">Reference proteome</keyword>
<dbReference type="GO" id="GO:0033255">
    <property type="term" value="C:SAS acetyltransferase complex"/>
    <property type="evidence" value="ECO:0007669"/>
    <property type="project" value="InterPro"/>
</dbReference>
<dbReference type="InterPro" id="IPR038988">
    <property type="entry name" value="Sas4"/>
</dbReference>
<evidence type="ECO:0000259" key="3">
    <source>
        <dbReference type="Pfam" id="PF15460"/>
    </source>
</evidence>
<dbReference type="PANTHER" id="PTHR38422:SF1">
    <property type="entry name" value="SOMETHING ABOUT SILENCING PROTEIN 4"/>
    <property type="match status" value="1"/>
</dbReference>
<evidence type="ECO:0000256" key="2">
    <source>
        <dbReference type="SAM" id="MobiDB-lite"/>
    </source>
</evidence>
<protein>
    <recommendedName>
        <fullName evidence="3">Something about silencing protein 4 domain-containing protein</fullName>
    </recommendedName>
</protein>
<dbReference type="Proteomes" id="UP000000709">
    <property type="component" value="Unassembled WGS sequence"/>
</dbReference>
<feature type="compositionally biased region" description="Polar residues" evidence="2">
    <location>
        <begin position="205"/>
        <end position="220"/>
    </location>
</feature>
<feature type="region of interest" description="Disordered" evidence="2">
    <location>
        <begin position="154"/>
        <end position="188"/>
    </location>
</feature>
<evidence type="ECO:0000313" key="5">
    <source>
        <dbReference type="Proteomes" id="UP000000709"/>
    </source>
</evidence>
<dbReference type="InterPro" id="IPR029184">
    <property type="entry name" value="Sas4_dom"/>
</dbReference>
<feature type="non-terminal residue" evidence="4">
    <location>
        <position position="284"/>
    </location>
</feature>
<sequence length="284" mass="33369">MTKEEKVMNNEERLRILSEVDNLQSQLNLLNQYDWVRHLPTIAVINDMNDYEELELKKQLSIEEIERLLRKHENWRRRLERLNNDIRESAQEQQFQEEISDDPDYQLSLPQLRTKRAKERRSRYGPVIKLRLTDDTYLIIDPLNTPKIIKGNALNINNGIKPKPKTEPEPEPEPTSQPNSPQKAPQTPMKMNGIVKLKLKPRGTPDNQQTSHTNTIENTPQPTPRRRRSRNKIRLEDITDINTIKLDPGDTNFVFGTCYEDIRAHLEGFQLPLRIKRLCNNTNN</sequence>
<dbReference type="PANTHER" id="PTHR38422">
    <property type="entry name" value="SOMETHING ABOUT SILENCING PROTEIN 4"/>
    <property type="match status" value="1"/>
</dbReference>
<dbReference type="OrthoDB" id="1938992at2759"/>
<dbReference type="KEGG" id="spaa:SPAPADRAFT_59005"/>